<evidence type="ECO:0000256" key="6">
    <source>
        <dbReference type="ARBA" id="ARBA00022837"/>
    </source>
</evidence>
<evidence type="ECO:0000256" key="8">
    <source>
        <dbReference type="SAM" id="SignalP"/>
    </source>
</evidence>
<dbReference type="InterPro" id="IPR017850">
    <property type="entry name" value="Alkaline_phosphatase_core_sf"/>
</dbReference>
<dbReference type="EMBL" id="FPJE01000013">
    <property type="protein sequence ID" value="SFW59088.1"/>
    <property type="molecule type" value="Genomic_DNA"/>
</dbReference>
<dbReference type="InterPro" id="IPR024607">
    <property type="entry name" value="Sulfatase_CS"/>
</dbReference>
<dbReference type="AlphaFoldDB" id="A0A1K1QGK6"/>
<evidence type="ECO:0000256" key="5">
    <source>
        <dbReference type="ARBA" id="ARBA00022801"/>
    </source>
</evidence>
<keyword evidence="11" id="KW-1185">Reference proteome</keyword>
<dbReference type="STRING" id="1150368.SAMN02927921_02545"/>
<dbReference type="SUPFAM" id="SSF53649">
    <property type="entry name" value="Alkaline phosphatase-like"/>
    <property type="match status" value="1"/>
</dbReference>
<dbReference type="FunFam" id="3.40.720.10:FF:000023">
    <property type="entry name" value="Arylsulfatase A"/>
    <property type="match status" value="1"/>
</dbReference>
<keyword evidence="6" id="KW-0106">Calcium</keyword>
<dbReference type="RefSeq" id="WP_083564924.1">
    <property type="nucleotide sequence ID" value="NZ_FPJE01000013.1"/>
</dbReference>
<evidence type="ECO:0000256" key="2">
    <source>
        <dbReference type="ARBA" id="ARBA00008779"/>
    </source>
</evidence>
<feature type="chain" id="PRO_5012679032" evidence="8">
    <location>
        <begin position="24"/>
        <end position="459"/>
    </location>
</feature>
<keyword evidence="7" id="KW-0325">Glycoprotein</keyword>
<evidence type="ECO:0000259" key="9">
    <source>
        <dbReference type="Pfam" id="PF00884"/>
    </source>
</evidence>
<dbReference type="OrthoDB" id="9766107at2"/>
<dbReference type="Proteomes" id="UP000182248">
    <property type="component" value="Unassembled WGS sequence"/>
</dbReference>
<evidence type="ECO:0000256" key="3">
    <source>
        <dbReference type="ARBA" id="ARBA00022723"/>
    </source>
</evidence>
<dbReference type="Gene3D" id="3.40.720.10">
    <property type="entry name" value="Alkaline Phosphatase, subunit A"/>
    <property type="match status" value="1"/>
</dbReference>
<feature type="signal peptide" evidence="8">
    <location>
        <begin position="1"/>
        <end position="23"/>
    </location>
</feature>
<dbReference type="PANTHER" id="PTHR42693">
    <property type="entry name" value="ARYLSULFATASE FAMILY MEMBER"/>
    <property type="match status" value="1"/>
</dbReference>
<protein>
    <submittedName>
        <fullName evidence="10">C-terminal region of aryl-sulfatase</fullName>
    </submittedName>
</protein>
<dbReference type="PANTHER" id="PTHR42693:SF11">
    <property type="entry name" value="ARYLSULFATASE A"/>
    <property type="match status" value="1"/>
</dbReference>
<dbReference type="Pfam" id="PF14707">
    <property type="entry name" value="Sulfatase_C"/>
    <property type="match status" value="1"/>
</dbReference>
<keyword evidence="5" id="KW-0378">Hydrolase</keyword>
<keyword evidence="3" id="KW-0479">Metal-binding</keyword>
<dbReference type="CDD" id="cd16026">
    <property type="entry name" value="GALNS_like"/>
    <property type="match status" value="1"/>
</dbReference>
<comment type="cofactor">
    <cofactor evidence="1">
        <name>Ca(2+)</name>
        <dbReference type="ChEBI" id="CHEBI:29108"/>
    </cofactor>
</comment>
<dbReference type="PROSITE" id="PS00149">
    <property type="entry name" value="SULFATASE_2"/>
    <property type="match status" value="1"/>
</dbReference>
<evidence type="ECO:0000256" key="4">
    <source>
        <dbReference type="ARBA" id="ARBA00022729"/>
    </source>
</evidence>
<dbReference type="PROSITE" id="PS00523">
    <property type="entry name" value="SULFATASE_1"/>
    <property type="match status" value="1"/>
</dbReference>
<evidence type="ECO:0000256" key="7">
    <source>
        <dbReference type="ARBA" id="ARBA00023180"/>
    </source>
</evidence>
<dbReference type="InterPro" id="IPR050738">
    <property type="entry name" value="Sulfatase"/>
</dbReference>
<name>A0A1K1QGK6_9FLAO</name>
<reference evidence="10 11" key="1">
    <citation type="submission" date="2016-11" db="EMBL/GenBank/DDBJ databases">
        <authorList>
            <person name="Jaros S."/>
            <person name="Januszkiewicz K."/>
            <person name="Wedrychowicz H."/>
        </authorList>
    </citation>
    <scope>NUCLEOTIDE SEQUENCE [LARGE SCALE GENOMIC DNA]</scope>
    <source>
        <strain evidence="10 11">CGMCC 1.12145</strain>
    </source>
</reference>
<dbReference type="Gene3D" id="3.30.1120.10">
    <property type="match status" value="1"/>
</dbReference>
<accession>A0A1K1QGK6</accession>
<keyword evidence="4 8" id="KW-0732">Signal</keyword>
<dbReference type="Pfam" id="PF00884">
    <property type="entry name" value="Sulfatase"/>
    <property type="match status" value="1"/>
</dbReference>
<evidence type="ECO:0000313" key="11">
    <source>
        <dbReference type="Proteomes" id="UP000182248"/>
    </source>
</evidence>
<gene>
    <name evidence="10" type="ORF">SAMN02927921_02545</name>
</gene>
<comment type="similarity">
    <text evidence="2">Belongs to the sulfatase family.</text>
</comment>
<dbReference type="GO" id="GO:0046872">
    <property type="term" value="F:metal ion binding"/>
    <property type="evidence" value="ECO:0007669"/>
    <property type="project" value="UniProtKB-KW"/>
</dbReference>
<dbReference type="InterPro" id="IPR000917">
    <property type="entry name" value="Sulfatase_N"/>
</dbReference>
<feature type="domain" description="Sulfatase N-terminal" evidence="9">
    <location>
        <begin position="27"/>
        <end position="347"/>
    </location>
</feature>
<evidence type="ECO:0000256" key="1">
    <source>
        <dbReference type="ARBA" id="ARBA00001913"/>
    </source>
</evidence>
<sequence>MKNIKYFLLALLLASGISGFAQKGKKPNIVLIFCDDLGYGDLGVYGHPTIATPNLDRLAFEGQKWTSFYASAPVCTPSRAGLVTGRLAVRSGMASENRRVLFPDSGGGLPQEEISIARQLKKGGYATGIIGKWHLGHLPEHTPIAHGFDYYFGIPYSNDMDRIKDGEYFSTVKEAEPEYFNVPLIRNTEEIERPANQRTITKRYTEEAVKFIENHKKEPFFLYLAHSMPHVPLFPSEEFEGKSSRGVYGDVVEEIDWSVGEVIRSLKKNRLDENTLVIFTSDNGPWLIFEEQGGSAGLLKGGKGGTYEGGMREPAIFWWPGKIQPSVVQGQGSTLDFFPTFSALAGIALPDDRLYDGFDISGALFGKGKSPRDVTFYYRDEEVYAVRKGDYKVHFITREAYARNKDKTIHNPPLLFNISHDPSERVNVAAKHPELIAEFESLLEKHKRTVKPVENQLEK</sequence>
<evidence type="ECO:0000313" key="10">
    <source>
        <dbReference type="EMBL" id="SFW59088.1"/>
    </source>
</evidence>
<dbReference type="GO" id="GO:0004065">
    <property type="term" value="F:arylsulfatase activity"/>
    <property type="evidence" value="ECO:0007669"/>
    <property type="project" value="TreeGrafter"/>
</dbReference>
<organism evidence="10 11">
    <name type="scientific">Sinomicrobium oceani</name>
    <dbReference type="NCBI Taxonomy" id="1150368"/>
    <lineage>
        <taxon>Bacteria</taxon>
        <taxon>Pseudomonadati</taxon>
        <taxon>Bacteroidota</taxon>
        <taxon>Flavobacteriia</taxon>
        <taxon>Flavobacteriales</taxon>
        <taxon>Flavobacteriaceae</taxon>
        <taxon>Sinomicrobium</taxon>
    </lineage>
</organism>
<proteinExistence type="inferred from homology"/>